<evidence type="ECO:0000259" key="8">
    <source>
        <dbReference type="Pfam" id="PF13462"/>
    </source>
</evidence>
<organism evidence="9 10">
    <name type="scientific">Streptomyces stramineus</name>
    <dbReference type="NCBI Taxonomy" id="173861"/>
    <lineage>
        <taxon>Bacteria</taxon>
        <taxon>Bacillati</taxon>
        <taxon>Actinomycetota</taxon>
        <taxon>Actinomycetes</taxon>
        <taxon>Kitasatosporales</taxon>
        <taxon>Streptomycetaceae</taxon>
        <taxon>Streptomyces</taxon>
    </lineage>
</organism>
<comment type="similarity">
    <text evidence="1">Belongs to the thioredoxin family. DsbA subfamily.</text>
</comment>
<feature type="domain" description="Thioredoxin-like fold" evidence="8">
    <location>
        <begin position="83"/>
        <end position="257"/>
    </location>
</feature>
<dbReference type="SUPFAM" id="SSF52833">
    <property type="entry name" value="Thioredoxin-like"/>
    <property type="match status" value="1"/>
</dbReference>
<evidence type="ECO:0000256" key="2">
    <source>
        <dbReference type="ARBA" id="ARBA00022729"/>
    </source>
</evidence>
<sequence>MYRDVSQKNSDGKRSARERLQEQRLREESRTRRKRTLIAAAVVVAVLGVGAGIGALVAHSGKDEKKEAGPPVDPQGATGKDSATIPVGKPAAKATLTVYEDFRCPGCAQFENAFRDTVHDLEAKGLLKTEYHLVTLIDNNLGGTGSLNAANAAACAQDAGKFAAYHDVLYKNQPPEPDDAFGKKPRLIELAGQVKGLDTPAFRKCVNDGTHDSWVKKSHEAFGKSSFRATPTVLLDGKNVYGDQSNPLTPQKLRKMVTDAQK</sequence>
<dbReference type="InterPro" id="IPR036249">
    <property type="entry name" value="Thioredoxin-like_sf"/>
</dbReference>
<keyword evidence="10" id="KW-1185">Reference proteome</keyword>
<feature type="region of interest" description="Disordered" evidence="6">
    <location>
        <begin position="241"/>
        <end position="262"/>
    </location>
</feature>
<keyword evidence="5" id="KW-0676">Redox-active center</keyword>
<feature type="region of interest" description="Disordered" evidence="6">
    <location>
        <begin position="61"/>
        <end position="86"/>
    </location>
</feature>
<keyword evidence="7" id="KW-0812">Transmembrane</keyword>
<dbReference type="Pfam" id="PF13462">
    <property type="entry name" value="Thioredoxin_4"/>
    <property type="match status" value="1"/>
</dbReference>
<proteinExistence type="inferred from homology"/>
<dbReference type="Proteomes" id="UP001499895">
    <property type="component" value="Unassembled WGS sequence"/>
</dbReference>
<evidence type="ECO:0000256" key="1">
    <source>
        <dbReference type="ARBA" id="ARBA00005791"/>
    </source>
</evidence>
<keyword evidence="7" id="KW-0472">Membrane</keyword>
<dbReference type="PANTHER" id="PTHR13887:SF14">
    <property type="entry name" value="DISULFIDE BOND FORMATION PROTEIN D"/>
    <property type="match status" value="1"/>
</dbReference>
<dbReference type="PANTHER" id="PTHR13887">
    <property type="entry name" value="GLUTATHIONE S-TRANSFERASE KAPPA"/>
    <property type="match status" value="1"/>
</dbReference>
<feature type="compositionally biased region" description="Basic and acidic residues" evidence="6">
    <location>
        <begin position="1"/>
        <end position="30"/>
    </location>
</feature>
<feature type="transmembrane region" description="Helical" evidence="7">
    <location>
        <begin position="36"/>
        <end position="58"/>
    </location>
</feature>
<accession>A0ABN0ZUB3</accession>
<reference evidence="9 10" key="1">
    <citation type="journal article" date="2019" name="Int. J. Syst. Evol. Microbiol.">
        <title>The Global Catalogue of Microorganisms (GCM) 10K type strain sequencing project: providing services to taxonomists for standard genome sequencing and annotation.</title>
        <authorList>
            <consortium name="The Broad Institute Genomics Platform"/>
            <consortium name="The Broad Institute Genome Sequencing Center for Infectious Disease"/>
            <person name="Wu L."/>
            <person name="Ma J."/>
        </authorList>
    </citation>
    <scope>NUCLEOTIDE SEQUENCE [LARGE SCALE GENOMIC DNA]</scope>
    <source>
        <strain evidence="9 10">JCM 10649</strain>
    </source>
</reference>
<evidence type="ECO:0000256" key="3">
    <source>
        <dbReference type="ARBA" id="ARBA00023002"/>
    </source>
</evidence>
<evidence type="ECO:0000256" key="4">
    <source>
        <dbReference type="ARBA" id="ARBA00023157"/>
    </source>
</evidence>
<keyword evidence="2" id="KW-0732">Signal</keyword>
<gene>
    <name evidence="9" type="ORF">GCM10009544_21720</name>
</gene>
<dbReference type="EMBL" id="BAAAHB010000016">
    <property type="protein sequence ID" value="GAA0458815.1"/>
    <property type="molecule type" value="Genomic_DNA"/>
</dbReference>
<evidence type="ECO:0000256" key="5">
    <source>
        <dbReference type="ARBA" id="ARBA00023284"/>
    </source>
</evidence>
<keyword evidence="4" id="KW-1015">Disulfide bond</keyword>
<comment type="caution">
    <text evidence="9">The sequence shown here is derived from an EMBL/GenBank/DDBJ whole genome shotgun (WGS) entry which is preliminary data.</text>
</comment>
<keyword evidence="7" id="KW-1133">Transmembrane helix</keyword>
<name>A0ABN0ZUB3_9ACTN</name>
<evidence type="ECO:0000313" key="9">
    <source>
        <dbReference type="EMBL" id="GAA0458815.1"/>
    </source>
</evidence>
<keyword evidence="3" id="KW-0560">Oxidoreductase</keyword>
<evidence type="ECO:0000256" key="7">
    <source>
        <dbReference type="SAM" id="Phobius"/>
    </source>
</evidence>
<feature type="region of interest" description="Disordered" evidence="6">
    <location>
        <begin position="1"/>
        <end position="31"/>
    </location>
</feature>
<dbReference type="InterPro" id="IPR012336">
    <property type="entry name" value="Thioredoxin-like_fold"/>
</dbReference>
<evidence type="ECO:0000313" key="10">
    <source>
        <dbReference type="Proteomes" id="UP001499895"/>
    </source>
</evidence>
<evidence type="ECO:0000256" key="6">
    <source>
        <dbReference type="SAM" id="MobiDB-lite"/>
    </source>
</evidence>
<protein>
    <submittedName>
        <fullName evidence="9">Thioredoxin domain-containing protein</fullName>
    </submittedName>
</protein>
<dbReference type="Gene3D" id="3.40.30.10">
    <property type="entry name" value="Glutaredoxin"/>
    <property type="match status" value="1"/>
</dbReference>